<dbReference type="InterPro" id="IPR023509">
    <property type="entry name" value="DTD-like_sf"/>
</dbReference>
<keyword evidence="8" id="KW-0804">Transcription</keyword>
<feature type="compositionally biased region" description="Polar residues" evidence="9">
    <location>
        <begin position="697"/>
        <end position="708"/>
    </location>
</feature>
<keyword evidence="8" id="KW-0175">Coiled coil</keyword>
<evidence type="ECO:0000256" key="5">
    <source>
        <dbReference type="ARBA" id="ARBA00047676"/>
    </source>
</evidence>
<dbReference type="GO" id="GO:0006357">
    <property type="term" value="P:regulation of transcription by RNA polymerase II"/>
    <property type="evidence" value="ECO:0007669"/>
    <property type="project" value="TreeGrafter"/>
</dbReference>
<dbReference type="Gene3D" id="1.10.340.70">
    <property type="match status" value="2"/>
</dbReference>
<evidence type="ECO:0000256" key="9">
    <source>
        <dbReference type="SAM" id="MobiDB-lite"/>
    </source>
</evidence>
<dbReference type="AlphaFoldDB" id="A0A1A7XXA4"/>
<dbReference type="PROSITE" id="PS50950">
    <property type="entry name" value="ZF_THAP"/>
    <property type="match status" value="2"/>
</dbReference>
<keyword evidence="8" id="KW-0131">Cell cycle</keyword>
<dbReference type="InterPro" id="IPR026516">
    <property type="entry name" value="THAP1/10"/>
</dbReference>
<sequence>MPSFGFLDTLELYLQTGKFPVNASKNVKRGIRAASKRFIYKDGCLWRSYRSRLLRVVRSEKEVREILTRYHDNNNHAGRERAVREIMMMYYWVGVTEAVKNWVKSCSVCHERTPPHASQQSVLFCLVYGCDSSSYAFPELSFHRFPKDEELRRKWLEVAQRDEGSLRPSSYICSRHFDASCFTLTEEGHLTLSPDAVPIILPTTVHGAEVPEQSDEDFLHSNSWKDELTRAAVAAAARAADHSDLSCDPSETAVGLLEHQYCIPGPAPDSRAAKMMTVGRRTTLVETSFVTYNHIVKYLGTRMLPMQGKKSRTALKRMAKRFDLIDGVLIFTLLSARFPLHNLPVLAQWMKAVGRVHWHPRLWSSICSTHFTEDCFDRSGDKVILHPDSVPTLNIHGDSVTPAVASAQQPLGEEAFFAKYDAVELYISRRTYPPGLTYVEKNTFRRFCKKYAIIDDSLHFVSGERVRLVLRNRQQVDDALVDFHDELNHLNVNKCLRLLNERYFWKTMKYDVMQWINNCSQCSLKMIKKPSNREQAEQSDILLQALPSPDRDSDSGRDENSESACDDEDDDDDDDDGGVGDHDGRGDCNIEEEQILESVDVIESSLPPLSSQTTSPTSPQPRIPILIHLRAPNNLQPRTSVILQPKSPSPPLMTQIWSVNMAAPGQSEVSNSSESLPGDLFQGKPPPKKKSKHPEEQNGTGSSKSSARVIQAQGATIPVTEPHPPPPTTKAIKATEPRSQRSNKKPGRRKVVADLSGEGASSCGLEPVVAPSSKPWPVFTIANSAPGQAAQPMPEDDSTPLLQRSKQLQARIVIQQCSHAKVKVRPALDGAEPEWAEIQQGMVAYVCFLQGATVEVIYEIASKLMSTKFFRRERHIVSVLDLPGSVLLVPQDSLVGEPLPNRKMQYKGGCELWLGAQLFSNLASACRQLMSTSTKCSRAGTKVEHGIYGQKQELVLNSLDPMSLLLDF</sequence>
<evidence type="ECO:0000256" key="2">
    <source>
        <dbReference type="ARBA" id="ARBA00022771"/>
    </source>
</evidence>
<dbReference type="GO" id="GO:0008270">
    <property type="term" value="F:zinc ion binding"/>
    <property type="evidence" value="ECO:0007669"/>
    <property type="project" value="UniProtKB-KW"/>
</dbReference>
<dbReference type="GO" id="GO:0051499">
    <property type="term" value="F:D-aminoacyl-tRNA deacylase activity"/>
    <property type="evidence" value="ECO:0007669"/>
    <property type="project" value="UniProtKB-EC"/>
</dbReference>
<protein>
    <recommendedName>
        <fullName evidence="8">THAP domain-containing protein 1</fullName>
    </recommendedName>
</protein>
<dbReference type="Pfam" id="PF05485">
    <property type="entry name" value="THAP"/>
    <property type="match status" value="2"/>
</dbReference>
<feature type="region of interest" description="Disordered" evidence="9">
    <location>
        <begin position="544"/>
        <end position="588"/>
    </location>
</feature>
<comment type="function">
    <text evidence="8">DNA-binding transcription regulator that regulates endothelial cell proliferation and G1/S cell-cycle progression. Specifically binds the 5'-[AT]NTNN[GT]GGCA[AGT]-3' core DNA sequence and acts by modulating expression of pRB-E2F cell-cycle target genes.</text>
</comment>
<reference evidence="11" key="1">
    <citation type="submission" date="2016-05" db="EMBL/GenBank/DDBJ databases">
        <authorList>
            <person name="Lavstsen T."/>
            <person name="Jespersen J.S."/>
        </authorList>
    </citation>
    <scope>NUCLEOTIDE SEQUENCE</scope>
    <source>
        <tissue evidence="11">Brain</tissue>
    </source>
</reference>
<dbReference type="GO" id="GO:0001935">
    <property type="term" value="P:endothelial cell proliferation"/>
    <property type="evidence" value="ECO:0007669"/>
    <property type="project" value="UniProtKB-UniRule"/>
</dbReference>
<dbReference type="GO" id="GO:0000978">
    <property type="term" value="F:RNA polymerase II cis-regulatory region sequence-specific DNA binding"/>
    <property type="evidence" value="ECO:0007669"/>
    <property type="project" value="TreeGrafter"/>
</dbReference>
<evidence type="ECO:0000256" key="7">
    <source>
        <dbReference type="PROSITE-ProRule" id="PRU00309"/>
    </source>
</evidence>
<gene>
    <name evidence="11" type="primary">Nfu_g_1_018540</name>
</gene>
<keyword evidence="8" id="KW-0539">Nucleus</keyword>
<feature type="compositionally biased region" description="Acidic residues" evidence="9">
    <location>
        <begin position="564"/>
        <end position="578"/>
    </location>
</feature>
<dbReference type="SMART" id="SM00692">
    <property type="entry name" value="DM3"/>
    <property type="match status" value="2"/>
</dbReference>
<dbReference type="InterPro" id="IPR003732">
    <property type="entry name" value="Daa-tRNA_deacyls_DTD"/>
</dbReference>
<comment type="catalytic activity">
    <reaction evidence="6">
        <text>a D-aminoacyl-tRNA + H2O = a tRNA + a D-alpha-amino acid + H(+)</text>
        <dbReference type="Rhea" id="RHEA:13953"/>
        <dbReference type="Rhea" id="RHEA-COMP:10123"/>
        <dbReference type="Rhea" id="RHEA-COMP:10124"/>
        <dbReference type="ChEBI" id="CHEBI:15377"/>
        <dbReference type="ChEBI" id="CHEBI:15378"/>
        <dbReference type="ChEBI" id="CHEBI:59871"/>
        <dbReference type="ChEBI" id="CHEBI:78442"/>
        <dbReference type="ChEBI" id="CHEBI:79333"/>
        <dbReference type="EC" id="3.1.1.96"/>
    </reaction>
</comment>
<dbReference type="InterPro" id="IPR038441">
    <property type="entry name" value="THAP_Znf_sf"/>
</dbReference>
<dbReference type="PANTHER" id="PTHR46600:SF7">
    <property type="entry name" value="SI:DKEY-228B2.6-RELATED"/>
    <property type="match status" value="1"/>
</dbReference>
<dbReference type="GO" id="GO:0005654">
    <property type="term" value="C:nucleoplasm"/>
    <property type="evidence" value="ECO:0007669"/>
    <property type="project" value="UniProtKB-SubCell"/>
</dbReference>
<keyword evidence="2 7" id="KW-0863">Zinc-finger</keyword>
<evidence type="ECO:0000256" key="8">
    <source>
        <dbReference type="RuleBase" id="RU369073"/>
    </source>
</evidence>
<name>A0A1A7XXA4_9TELE</name>
<evidence type="ECO:0000256" key="3">
    <source>
        <dbReference type="ARBA" id="ARBA00022833"/>
    </source>
</evidence>
<comment type="subcellular location">
    <subcellularLocation>
        <location evidence="8">Nucleus</location>
        <location evidence="8">Nucleoplasm</location>
    </subcellularLocation>
</comment>
<dbReference type="InterPro" id="IPR041588">
    <property type="entry name" value="Integrase_H2C2"/>
</dbReference>
<accession>A0A1A7XXA4</accession>
<keyword evidence="3" id="KW-0862">Zinc</keyword>
<keyword evidence="4 7" id="KW-0238">DNA-binding</keyword>
<keyword evidence="1" id="KW-0479">Metal-binding</keyword>
<dbReference type="Gene3D" id="3.50.80.10">
    <property type="entry name" value="D-tyrosyl-tRNA(Tyr) deacylase"/>
    <property type="match status" value="1"/>
</dbReference>
<comment type="catalytic activity">
    <reaction evidence="5">
        <text>glycyl-tRNA(Ala) + H2O = tRNA(Ala) + glycine + H(+)</text>
        <dbReference type="Rhea" id="RHEA:53744"/>
        <dbReference type="Rhea" id="RHEA-COMP:9657"/>
        <dbReference type="Rhea" id="RHEA-COMP:13640"/>
        <dbReference type="ChEBI" id="CHEBI:15377"/>
        <dbReference type="ChEBI" id="CHEBI:15378"/>
        <dbReference type="ChEBI" id="CHEBI:57305"/>
        <dbReference type="ChEBI" id="CHEBI:78442"/>
        <dbReference type="ChEBI" id="CHEBI:78522"/>
        <dbReference type="EC" id="3.1.1.96"/>
    </reaction>
</comment>
<feature type="domain" description="THAP-type" evidence="10">
    <location>
        <begin position="318"/>
        <end position="394"/>
    </location>
</feature>
<dbReference type="SMART" id="SM00980">
    <property type="entry name" value="THAP"/>
    <property type="match status" value="2"/>
</dbReference>
<evidence type="ECO:0000259" key="10">
    <source>
        <dbReference type="PROSITE" id="PS50950"/>
    </source>
</evidence>
<evidence type="ECO:0000256" key="4">
    <source>
        <dbReference type="ARBA" id="ARBA00023125"/>
    </source>
</evidence>
<dbReference type="GO" id="GO:0003700">
    <property type="term" value="F:DNA-binding transcription factor activity"/>
    <property type="evidence" value="ECO:0007669"/>
    <property type="project" value="UniProtKB-UniRule"/>
</dbReference>
<feature type="region of interest" description="Disordered" evidence="9">
    <location>
        <begin position="664"/>
        <end position="751"/>
    </location>
</feature>
<dbReference type="Gene3D" id="6.20.210.20">
    <property type="entry name" value="THAP domain"/>
    <property type="match status" value="1"/>
</dbReference>
<evidence type="ECO:0000256" key="6">
    <source>
        <dbReference type="ARBA" id="ARBA00048018"/>
    </source>
</evidence>
<proteinExistence type="inferred from homology"/>
<evidence type="ECO:0000256" key="1">
    <source>
        <dbReference type="ARBA" id="ARBA00022723"/>
    </source>
</evidence>
<dbReference type="InterPro" id="IPR006612">
    <property type="entry name" value="THAP_Znf"/>
</dbReference>
<dbReference type="Pfam" id="PF02580">
    <property type="entry name" value="Tyr_Deacylase"/>
    <property type="match status" value="1"/>
</dbReference>
<dbReference type="SUPFAM" id="SSF69500">
    <property type="entry name" value="DTD-like"/>
    <property type="match status" value="1"/>
</dbReference>
<reference evidence="11" key="2">
    <citation type="submission" date="2016-06" db="EMBL/GenBank/DDBJ databases">
        <title>The genome of a short-lived fish provides insights into sex chromosome evolution and the genetic control of aging.</title>
        <authorList>
            <person name="Reichwald K."/>
            <person name="Felder M."/>
            <person name="Petzold A."/>
            <person name="Koch P."/>
            <person name="Groth M."/>
            <person name="Platzer M."/>
        </authorList>
    </citation>
    <scope>NUCLEOTIDE SEQUENCE</scope>
    <source>
        <tissue evidence="11">Brain</tissue>
    </source>
</reference>
<organism evidence="11">
    <name type="scientific">Iconisemion striatum</name>
    <dbReference type="NCBI Taxonomy" id="60296"/>
    <lineage>
        <taxon>Eukaryota</taxon>
        <taxon>Metazoa</taxon>
        <taxon>Chordata</taxon>
        <taxon>Craniata</taxon>
        <taxon>Vertebrata</taxon>
        <taxon>Euteleostomi</taxon>
        <taxon>Actinopterygii</taxon>
        <taxon>Neopterygii</taxon>
        <taxon>Teleostei</taxon>
        <taxon>Neoteleostei</taxon>
        <taxon>Acanthomorphata</taxon>
        <taxon>Ovalentaria</taxon>
        <taxon>Atherinomorphae</taxon>
        <taxon>Cyprinodontiformes</taxon>
        <taxon>Nothobranchiidae</taxon>
        <taxon>Iconisemion</taxon>
    </lineage>
</organism>
<dbReference type="PANTHER" id="PTHR46600">
    <property type="entry name" value="THAP DOMAIN-CONTAINING"/>
    <property type="match status" value="1"/>
</dbReference>
<dbReference type="EMBL" id="HADX01000484">
    <property type="protein sequence ID" value="SBP22716.1"/>
    <property type="molecule type" value="Transcribed_RNA"/>
</dbReference>
<comment type="similarity">
    <text evidence="8">Belongs to the THAP1 family.</text>
</comment>
<feature type="domain" description="THAP-type" evidence="10">
    <location>
        <begin position="119"/>
        <end position="201"/>
    </location>
</feature>
<feature type="compositionally biased region" description="Basic and acidic residues" evidence="9">
    <location>
        <begin position="579"/>
        <end position="588"/>
    </location>
</feature>
<feature type="compositionally biased region" description="Basic and acidic residues" evidence="9">
    <location>
        <begin position="549"/>
        <end position="560"/>
    </location>
</feature>
<feature type="compositionally biased region" description="Basic residues" evidence="9">
    <location>
        <begin position="741"/>
        <end position="750"/>
    </location>
</feature>
<dbReference type="Pfam" id="PF17921">
    <property type="entry name" value="Integrase_H2C2"/>
    <property type="match status" value="2"/>
</dbReference>
<evidence type="ECO:0000313" key="11">
    <source>
        <dbReference type="EMBL" id="SBP22716.1"/>
    </source>
</evidence>
<dbReference type="SUPFAM" id="SSF57716">
    <property type="entry name" value="Glucocorticoid receptor-like (DNA-binding domain)"/>
    <property type="match status" value="2"/>
</dbReference>
<dbReference type="GO" id="GO:0005737">
    <property type="term" value="C:cytoplasm"/>
    <property type="evidence" value="ECO:0007669"/>
    <property type="project" value="InterPro"/>
</dbReference>
<keyword evidence="8" id="KW-0805">Transcription regulation</keyword>